<dbReference type="GO" id="GO:0016747">
    <property type="term" value="F:acyltransferase activity, transferring groups other than amino-acyl groups"/>
    <property type="evidence" value="ECO:0007669"/>
    <property type="project" value="InterPro"/>
</dbReference>
<dbReference type="InterPro" id="IPR016181">
    <property type="entry name" value="Acyl_CoA_acyltransferase"/>
</dbReference>
<evidence type="ECO:0000313" key="3">
    <source>
        <dbReference type="EMBL" id="VYU82791.1"/>
    </source>
</evidence>
<feature type="domain" description="N-acetyltransferase" evidence="1">
    <location>
        <begin position="3"/>
        <end position="112"/>
    </location>
</feature>
<organism evidence="3">
    <name type="scientific">Clostridium symbiosum</name>
    <name type="common">Bacteroides symbiosus</name>
    <dbReference type="NCBI Taxonomy" id="1512"/>
    <lineage>
        <taxon>Bacteria</taxon>
        <taxon>Bacillati</taxon>
        <taxon>Bacillota</taxon>
        <taxon>Clostridia</taxon>
        <taxon>Lachnospirales</taxon>
        <taxon>Lachnospiraceae</taxon>
        <taxon>Otoolea</taxon>
    </lineage>
</organism>
<protein>
    <submittedName>
        <fullName evidence="2">GNAT family N-acetyltransferase</fullName>
    </submittedName>
</protein>
<dbReference type="EMBL" id="CACRUA010000084">
    <property type="protein sequence ID" value="VYU82791.1"/>
    <property type="molecule type" value="Genomic_DNA"/>
</dbReference>
<proteinExistence type="predicted"/>
<sequence length="112" mass="12912">MNLLIKNVTSDFEDINALERLNNEAFPAEERMEIDEMMQLISRQIIEVTAVYDDSTFVGFYALSVRKPTAYVFFLAIDSSKRSRGYGSKALALMKKQYAGYQIVLDRYGSYR</sequence>
<dbReference type="SUPFAM" id="SSF55729">
    <property type="entry name" value="Acyl-CoA N-acyltransferases (Nat)"/>
    <property type="match status" value="1"/>
</dbReference>
<dbReference type="Proteomes" id="UP001300871">
    <property type="component" value="Unassembled WGS sequence"/>
</dbReference>
<name>A0A6N3I2B6_CLOSY</name>
<dbReference type="EMBL" id="JAQLGM010000042">
    <property type="protein sequence ID" value="MDB2001559.1"/>
    <property type="molecule type" value="Genomic_DNA"/>
</dbReference>
<dbReference type="GeneID" id="71454427"/>
<dbReference type="Gene3D" id="3.40.630.30">
    <property type="match status" value="1"/>
</dbReference>
<evidence type="ECO:0000259" key="1">
    <source>
        <dbReference type="PROSITE" id="PS51186"/>
    </source>
</evidence>
<dbReference type="CDD" id="cd04301">
    <property type="entry name" value="NAT_SF"/>
    <property type="match status" value="1"/>
</dbReference>
<gene>
    <name evidence="3" type="ORF">CSLFYP84_04791</name>
    <name evidence="2" type="ORF">PM006_15245</name>
</gene>
<evidence type="ECO:0000313" key="2">
    <source>
        <dbReference type="EMBL" id="MDB2001559.1"/>
    </source>
</evidence>
<dbReference type="InterPro" id="IPR000182">
    <property type="entry name" value="GNAT_dom"/>
</dbReference>
<dbReference type="PROSITE" id="PS51186">
    <property type="entry name" value="GNAT"/>
    <property type="match status" value="1"/>
</dbReference>
<dbReference type="RefSeq" id="WP_243133726.1">
    <property type="nucleotide sequence ID" value="NZ_BAABZD010000007.1"/>
</dbReference>
<accession>A0A6N3I2B6</accession>
<reference evidence="3" key="1">
    <citation type="submission" date="2019-11" db="EMBL/GenBank/DDBJ databases">
        <authorList>
            <person name="Feng L."/>
        </authorList>
    </citation>
    <scope>NUCLEOTIDE SEQUENCE</scope>
    <source>
        <strain evidence="3">CsymbiosumLFYP84</strain>
    </source>
</reference>
<reference evidence="2" key="2">
    <citation type="submission" date="2023-01" db="EMBL/GenBank/DDBJ databases">
        <title>Human gut microbiome strain richness.</title>
        <authorList>
            <person name="Chen-Liaw A."/>
        </authorList>
    </citation>
    <scope>NUCLEOTIDE SEQUENCE</scope>
    <source>
        <strain evidence="2">B1_m1001713B170214d0_201011</strain>
    </source>
</reference>
<dbReference type="AlphaFoldDB" id="A0A6N3I2B6"/>
<dbReference type="Pfam" id="PF00583">
    <property type="entry name" value="Acetyltransf_1"/>
    <property type="match status" value="1"/>
</dbReference>